<accession>A0A399SVP0</accession>
<keyword evidence="2" id="KW-1185">Reference proteome</keyword>
<dbReference type="RefSeq" id="WP_119439175.1">
    <property type="nucleotide sequence ID" value="NZ_QWGR01000011.1"/>
</dbReference>
<dbReference type="EMBL" id="QWGR01000011">
    <property type="protein sequence ID" value="RIJ46859.1"/>
    <property type="molecule type" value="Genomic_DNA"/>
</dbReference>
<protein>
    <submittedName>
        <fullName evidence="1">Uncharacterized protein</fullName>
    </submittedName>
</protein>
<sequence>MNSGALKTSLLLLLLPLIVGAVKVENFWKVKEDNLVRIHGSWEWVESFAGVTNYRIYPENGQKRILEAIKSRVMVFNEEGRILTSGEILNDTVALVMNDGVQLRNTYEVRNDSLFIRESGRLNSGAHPVLSVYVRMK</sequence>
<evidence type="ECO:0000313" key="1">
    <source>
        <dbReference type="EMBL" id="RIJ46859.1"/>
    </source>
</evidence>
<reference evidence="1 2" key="1">
    <citation type="submission" date="2018-08" db="EMBL/GenBank/DDBJ databases">
        <title>Pallidiluteibacterium maritimus gen. nov., sp. nov., isolated from coastal sediment.</title>
        <authorList>
            <person name="Zhou L.Y."/>
        </authorList>
    </citation>
    <scope>NUCLEOTIDE SEQUENCE [LARGE SCALE GENOMIC DNA]</scope>
    <source>
        <strain evidence="1 2">XSD2</strain>
    </source>
</reference>
<organism evidence="1 2">
    <name type="scientific">Maribellus luteus</name>
    <dbReference type="NCBI Taxonomy" id="2305463"/>
    <lineage>
        <taxon>Bacteria</taxon>
        <taxon>Pseudomonadati</taxon>
        <taxon>Bacteroidota</taxon>
        <taxon>Bacteroidia</taxon>
        <taxon>Marinilabiliales</taxon>
        <taxon>Prolixibacteraceae</taxon>
        <taxon>Maribellus</taxon>
    </lineage>
</organism>
<evidence type="ECO:0000313" key="2">
    <source>
        <dbReference type="Proteomes" id="UP000265926"/>
    </source>
</evidence>
<proteinExistence type="predicted"/>
<dbReference type="AlphaFoldDB" id="A0A399SVP0"/>
<dbReference type="Proteomes" id="UP000265926">
    <property type="component" value="Unassembled WGS sequence"/>
</dbReference>
<comment type="caution">
    <text evidence="1">The sequence shown here is derived from an EMBL/GenBank/DDBJ whole genome shotgun (WGS) entry which is preliminary data.</text>
</comment>
<name>A0A399SVP0_9BACT</name>
<gene>
    <name evidence="1" type="ORF">D1614_16995</name>
</gene>